<comment type="caution">
    <text evidence="2">The sequence shown here is derived from an EMBL/GenBank/DDBJ whole genome shotgun (WGS) entry which is preliminary data.</text>
</comment>
<dbReference type="Gene3D" id="1.10.238.10">
    <property type="entry name" value="EF-hand"/>
    <property type="match status" value="1"/>
</dbReference>
<name>A0A1R2B6S3_9CILI</name>
<keyword evidence="3" id="KW-1185">Reference proteome</keyword>
<dbReference type="SMART" id="SM00054">
    <property type="entry name" value="EFh"/>
    <property type="match status" value="2"/>
</dbReference>
<evidence type="ECO:0000313" key="2">
    <source>
        <dbReference type="EMBL" id="OMJ72503.1"/>
    </source>
</evidence>
<dbReference type="InterPro" id="IPR011992">
    <property type="entry name" value="EF-hand-dom_pair"/>
</dbReference>
<feature type="domain" description="EF-hand" evidence="1">
    <location>
        <begin position="161"/>
        <end position="196"/>
    </location>
</feature>
<reference evidence="2 3" key="1">
    <citation type="submission" date="2016-11" db="EMBL/GenBank/DDBJ databases">
        <title>The macronuclear genome of Stentor coeruleus: a giant cell with tiny introns.</title>
        <authorList>
            <person name="Slabodnick M."/>
            <person name="Ruby J.G."/>
            <person name="Reiff S.B."/>
            <person name="Swart E.C."/>
            <person name="Gosai S."/>
            <person name="Prabakaran S."/>
            <person name="Witkowska E."/>
            <person name="Larue G.E."/>
            <person name="Fisher S."/>
            <person name="Freeman R.M."/>
            <person name="Gunawardena J."/>
            <person name="Chu W."/>
            <person name="Stover N.A."/>
            <person name="Gregory B.D."/>
            <person name="Nowacki M."/>
            <person name="Derisi J."/>
            <person name="Roy S.W."/>
            <person name="Marshall W.F."/>
            <person name="Sood P."/>
        </authorList>
    </citation>
    <scope>NUCLEOTIDE SEQUENCE [LARGE SCALE GENOMIC DNA]</scope>
    <source>
        <strain evidence="2">WM001</strain>
    </source>
</reference>
<dbReference type="PROSITE" id="PS50222">
    <property type="entry name" value="EF_HAND_2"/>
    <property type="match status" value="2"/>
</dbReference>
<feature type="domain" description="EF-hand" evidence="1">
    <location>
        <begin position="197"/>
        <end position="232"/>
    </location>
</feature>
<organism evidence="2 3">
    <name type="scientific">Stentor coeruleus</name>
    <dbReference type="NCBI Taxonomy" id="5963"/>
    <lineage>
        <taxon>Eukaryota</taxon>
        <taxon>Sar</taxon>
        <taxon>Alveolata</taxon>
        <taxon>Ciliophora</taxon>
        <taxon>Postciliodesmatophora</taxon>
        <taxon>Heterotrichea</taxon>
        <taxon>Heterotrichida</taxon>
        <taxon>Stentoridae</taxon>
        <taxon>Stentor</taxon>
    </lineage>
</organism>
<evidence type="ECO:0000259" key="1">
    <source>
        <dbReference type="PROSITE" id="PS50222"/>
    </source>
</evidence>
<sequence>MGCNCTSNRRVVQEINEPAVRRFQTSLQEKITKMPQTNSSLKPECPYSHCNLLVWTETLDEYKRLFPKSFIRINITPEFEMTFNIISTLAYNESSLLVIDCLIFIINSPQEVEKILKISFNYMSISIQIAISEHKLQGLGNIILIPEISELYTQLYAQQANLEKLLREIFYEMDENFDNTISKNEFHKALLKLDISLTADKIEEIMQELDTDKDSKISFNEFSYWWKRGRQKKKSLLQLTFAWAEHIRNLLPRMNKFSEKKQIDKGKIAKKIIVVIGSPDKKNIVIKIKAGKSAKREEILRSPEEKLRLNIYEYWIAVSLKGKTEAALYQHLRKFEDMLVNVKASILAGTLKGTDSLESVQHRIMTIDNQLMFSFNFEINTEVHNGSTAGQSTLENKSRSENEIKTSFSQSIFDYFIKPTPIDDNISISLTSSKTGMQHLENPGTDFLNSLENSEIIIEAEHWSAYGKLIIPESKFDEVLKEFALFEGVKVIKDPESIGLQPLIFYLRRYFKPLQNVCNQIAMVQEVLDAIEESFEHEVSFFIRYLNFGIEISIRCSDLVNLIKSL</sequence>
<dbReference type="SUPFAM" id="SSF47473">
    <property type="entry name" value="EF-hand"/>
    <property type="match status" value="1"/>
</dbReference>
<evidence type="ECO:0000313" key="3">
    <source>
        <dbReference type="Proteomes" id="UP000187209"/>
    </source>
</evidence>
<protein>
    <recommendedName>
        <fullName evidence="1">EF-hand domain-containing protein</fullName>
    </recommendedName>
</protein>
<dbReference type="EMBL" id="MPUH01000896">
    <property type="protein sequence ID" value="OMJ72503.1"/>
    <property type="molecule type" value="Genomic_DNA"/>
</dbReference>
<dbReference type="Pfam" id="PF13499">
    <property type="entry name" value="EF-hand_7"/>
    <property type="match status" value="1"/>
</dbReference>
<dbReference type="InterPro" id="IPR002048">
    <property type="entry name" value="EF_hand_dom"/>
</dbReference>
<dbReference type="AlphaFoldDB" id="A0A1R2B6S3"/>
<dbReference type="GO" id="GO:0005509">
    <property type="term" value="F:calcium ion binding"/>
    <property type="evidence" value="ECO:0007669"/>
    <property type="project" value="InterPro"/>
</dbReference>
<dbReference type="Proteomes" id="UP000187209">
    <property type="component" value="Unassembled WGS sequence"/>
</dbReference>
<gene>
    <name evidence="2" type="ORF">SteCoe_29046</name>
</gene>
<accession>A0A1R2B6S3</accession>
<dbReference type="CDD" id="cd00051">
    <property type="entry name" value="EFh"/>
    <property type="match status" value="1"/>
</dbReference>
<proteinExistence type="predicted"/>
<dbReference type="OrthoDB" id="26525at2759"/>